<dbReference type="Proteomes" id="UP000015101">
    <property type="component" value="Unassembled WGS sequence"/>
</dbReference>
<dbReference type="GO" id="GO:0005085">
    <property type="term" value="F:guanyl-nucleotide exchange factor activity"/>
    <property type="evidence" value="ECO:0007669"/>
    <property type="project" value="InterPro"/>
</dbReference>
<gene>
    <name evidence="4" type="primary">20198780</name>
    <name evidence="3" type="ORF">HELRODRAFT_160527</name>
</gene>
<dbReference type="RefSeq" id="XP_009015728.1">
    <property type="nucleotide sequence ID" value="XM_009017480.1"/>
</dbReference>
<dbReference type="PANTHER" id="PTHR13217:SF6">
    <property type="entry name" value="PLECKSTRIN HOMOLOGY DOMAIN-CONTAINING FAMILY G MEMBER 7"/>
    <property type="match status" value="1"/>
</dbReference>
<dbReference type="EnsemblMetazoa" id="HelroT160527">
    <property type="protein sequence ID" value="HelroP160527"/>
    <property type="gene ID" value="HelroG160527"/>
</dbReference>
<dbReference type="GO" id="GO:0007266">
    <property type="term" value="P:Rho protein signal transduction"/>
    <property type="evidence" value="ECO:0000318"/>
    <property type="project" value="GO_Central"/>
</dbReference>
<sequence>MSKIFYDLETLKNCFMEPLKKVQVEGHLMFAEPQDLFGNLDELCYVSYTFCRDFIKILVKECSFEQFGTTKQLVQGIKRFCELTRDAEVYHDYCLNYPKAICYLEQLRKNEDFCDFEKWCEQDQRCKRLQLTDLLIAPLQHCTKVPLLLANIRHYTLQHREQLLLQEALEQLESSLKNLEVKMASLKNFERIQEIQQQIIWLPVTELEPRAFIPEEKVCDVQLMAHMFHIVRCSFTEVVQVKCPRFFIGIPSHVDKQTR</sequence>
<proteinExistence type="predicted"/>
<keyword evidence="1" id="KW-0175">Coiled coil</keyword>
<reference evidence="4" key="3">
    <citation type="submission" date="2015-06" db="UniProtKB">
        <authorList>
            <consortium name="EnsemblMetazoa"/>
        </authorList>
    </citation>
    <scope>IDENTIFICATION</scope>
</reference>
<reference evidence="5" key="1">
    <citation type="submission" date="2012-12" db="EMBL/GenBank/DDBJ databases">
        <authorList>
            <person name="Hellsten U."/>
            <person name="Grimwood J."/>
            <person name="Chapman J.A."/>
            <person name="Shapiro H."/>
            <person name="Aerts A."/>
            <person name="Otillar R.P."/>
            <person name="Terry A.Y."/>
            <person name="Boore J.L."/>
            <person name="Simakov O."/>
            <person name="Marletaz F."/>
            <person name="Cho S.-J."/>
            <person name="Edsinger-Gonzales E."/>
            <person name="Havlak P."/>
            <person name="Kuo D.-H."/>
            <person name="Larsson T."/>
            <person name="Lv J."/>
            <person name="Arendt D."/>
            <person name="Savage R."/>
            <person name="Osoegawa K."/>
            <person name="de Jong P."/>
            <person name="Lindberg D.R."/>
            <person name="Seaver E.C."/>
            <person name="Weisblat D.A."/>
            <person name="Putnam N.H."/>
            <person name="Grigoriev I.V."/>
            <person name="Rokhsar D.S."/>
        </authorList>
    </citation>
    <scope>NUCLEOTIDE SEQUENCE</scope>
</reference>
<dbReference type="InterPro" id="IPR035899">
    <property type="entry name" value="DBL_dom_sf"/>
</dbReference>
<dbReference type="KEGG" id="hro:HELRODRAFT_160527"/>
<name>T1EQD0_HELRO</name>
<dbReference type="PROSITE" id="PS50010">
    <property type="entry name" value="DH_2"/>
    <property type="match status" value="1"/>
</dbReference>
<evidence type="ECO:0000259" key="2">
    <source>
        <dbReference type="PROSITE" id="PS50010"/>
    </source>
</evidence>
<dbReference type="OMA" id="MAENIMS"/>
<reference evidence="3 5" key="2">
    <citation type="journal article" date="2013" name="Nature">
        <title>Insights into bilaterian evolution from three spiralian genomes.</title>
        <authorList>
            <person name="Simakov O."/>
            <person name="Marletaz F."/>
            <person name="Cho S.J."/>
            <person name="Edsinger-Gonzales E."/>
            <person name="Havlak P."/>
            <person name="Hellsten U."/>
            <person name="Kuo D.H."/>
            <person name="Larsson T."/>
            <person name="Lv J."/>
            <person name="Arendt D."/>
            <person name="Savage R."/>
            <person name="Osoegawa K."/>
            <person name="de Jong P."/>
            <person name="Grimwood J."/>
            <person name="Chapman J.A."/>
            <person name="Shapiro H."/>
            <person name="Aerts A."/>
            <person name="Otillar R.P."/>
            <person name="Terry A.Y."/>
            <person name="Boore J.L."/>
            <person name="Grigoriev I.V."/>
            <person name="Lindberg D.R."/>
            <person name="Seaver E.C."/>
            <person name="Weisblat D.A."/>
            <person name="Putnam N.H."/>
            <person name="Rokhsar D.S."/>
        </authorList>
    </citation>
    <scope>NUCLEOTIDE SEQUENCE</scope>
</reference>
<dbReference type="OrthoDB" id="5585231at2759"/>
<feature type="domain" description="DH" evidence="2">
    <location>
        <begin position="1"/>
        <end position="182"/>
    </location>
</feature>
<dbReference type="SMART" id="SM00325">
    <property type="entry name" value="RhoGEF"/>
    <property type="match status" value="1"/>
</dbReference>
<dbReference type="PANTHER" id="PTHR13217">
    <property type="entry name" value="PLECKSTRIN HOMOLOGY DOMAIN-CONTAINING FAMILY G MEMBER 7"/>
    <property type="match status" value="1"/>
</dbReference>
<dbReference type="GeneID" id="20198780"/>
<dbReference type="CTD" id="20198780"/>
<accession>T1EQD0</accession>
<protein>
    <recommendedName>
        <fullName evidence="2">DH domain-containing protein</fullName>
    </recommendedName>
</protein>
<dbReference type="SUPFAM" id="SSF48065">
    <property type="entry name" value="DBL homology domain (DH-domain)"/>
    <property type="match status" value="1"/>
</dbReference>
<keyword evidence="5" id="KW-1185">Reference proteome</keyword>
<evidence type="ECO:0000313" key="4">
    <source>
        <dbReference type="EnsemblMetazoa" id="HelroP160527"/>
    </source>
</evidence>
<dbReference type="EMBL" id="KB096324">
    <property type="protein sequence ID" value="ESO06360.1"/>
    <property type="molecule type" value="Genomic_DNA"/>
</dbReference>
<dbReference type="AlphaFoldDB" id="T1EQD0"/>
<dbReference type="STRING" id="6412.T1EQD0"/>
<dbReference type="EMBL" id="AMQM01000614">
    <property type="status" value="NOT_ANNOTATED_CDS"/>
    <property type="molecule type" value="Genomic_DNA"/>
</dbReference>
<dbReference type="Pfam" id="PF00621">
    <property type="entry name" value="RhoGEF"/>
    <property type="match status" value="1"/>
</dbReference>
<dbReference type="InterPro" id="IPR000219">
    <property type="entry name" value="DH_dom"/>
</dbReference>
<dbReference type="Gene3D" id="1.20.900.10">
    <property type="entry name" value="Dbl homology (DH) domain"/>
    <property type="match status" value="1"/>
</dbReference>
<dbReference type="HOGENOM" id="CLU_1074716_0_0_1"/>
<feature type="coiled-coil region" evidence="1">
    <location>
        <begin position="162"/>
        <end position="189"/>
    </location>
</feature>
<dbReference type="eggNOG" id="KOG3521">
    <property type="taxonomic scope" value="Eukaryota"/>
</dbReference>
<evidence type="ECO:0000313" key="5">
    <source>
        <dbReference type="Proteomes" id="UP000015101"/>
    </source>
</evidence>
<organism evidence="4 5">
    <name type="scientific">Helobdella robusta</name>
    <name type="common">Californian leech</name>
    <dbReference type="NCBI Taxonomy" id="6412"/>
    <lineage>
        <taxon>Eukaryota</taxon>
        <taxon>Metazoa</taxon>
        <taxon>Spiralia</taxon>
        <taxon>Lophotrochozoa</taxon>
        <taxon>Annelida</taxon>
        <taxon>Clitellata</taxon>
        <taxon>Hirudinea</taxon>
        <taxon>Rhynchobdellida</taxon>
        <taxon>Glossiphoniidae</taxon>
        <taxon>Helobdella</taxon>
    </lineage>
</organism>
<evidence type="ECO:0000256" key="1">
    <source>
        <dbReference type="SAM" id="Coils"/>
    </source>
</evidence>
<dbReference type="InParanoid" id="T1EQD0"/>
<evidence type="ECO:0000313" key="3">
    <source>
        <dbReference type="EMBL" id="ESO06360.1"/>
    </source>
</evidence>
<dbReference type="InterPro" id="IPR040181">
    <property type="entry name" value="PKHG5/7"/>
</dbReference>